<protein>
    <submittedName>
        <fullName evidence="1">Uncharacterized protein</fullName>
    </submittedName>
</protein>
<evidence type="ECO:0000313" key="2">
    <source>
        <dbReference type="Proteomes" id="UP000231879"/>
    </source>
</evidence>
<accession>A0ABX4NPC0</accession>
<proteinExistence type="predicted"/>
<dbReference type="EMBL" id="NPDS01000003">
    <property type="protein sequence ID" value="PJZ57462.1"/>
    <property type="molecule type" value="Genomic_DNA"/>
</dbReference>
<evidence type="ECO:0000313" key="1">
    <source>
        <dbReference type="EMBL" id="PJZ57462.1"/>
    </source>
</evidence>
<name>A0ABX4NPC0_9LEPT</name>
<organism evidence="1 2">
    <name type="scientific">Leptospira barantonii</name>
    <dbReference type="NCBI Taxonomy" id="2023184"/>
    <lineage>
        <taxon>Bacteria</taxon>
        <taxon>Pseudomonadati</taxon>
        <taxon>Spirochaetota</taxon>
        <taxon>Spirochaetia</taxon>
        <taxon>Leptospirales</taxon>
        <taxon>Leptospiraceae</taxon>
        <taxon>Leptospira</taxon>
    </lineage>
</organism>
<dbReference type="RefSeq" id="WP_100762159.1">
    <property type="nucleotide sequence ID" value="NZ_NPDS01000003.1"/>
</dbReference>
<sequence length="112" mass="13104">MAYTAGIGIRGFLIIDLLRKYGTLNRTDIYSYFTEINDFRRVLIKCLSTLKGLGIIVSDPNKNYSLNKTSYNQVYEDYALNSVKKKNSNPLEKKVEYYQQDFNFHQKKRKAS</sequence>
<gene>
    <name evidence="1" type="ORF">CH367_08900</name>
</gene>
<reference evidence="1 2" key="1">
    <citation type="submission" date="2017-07" db="EMBL/GenBank/DDBJ databases">
        <title>Leptospira spp. isolated from tropical soils.</title>
        <authorList>
            <person name="Thibeaux R."/>
            <person name="Iraola G."/>
            <person name="Ferres I."/>
            <person name="Bierque E."/>
            <person name="Girault D."/>
            <person name="Soupe-Gilbert M.-E."/>
            <person name="Picardeau M."/>
            <person name="Goarant C."/>
        </authorList>
    </citation>
    <scope>NUCLEOTIDE SEQUENCE [LARGE SCALE GENOMIC DNA]</scope>
    <source>
        <strain evidence="1 2">FH4-C-A1</strain>
    </source>
</reference>
<comment type="caution">
    <text evidence="1">The sequence shown here is derived from an EMBL/GenBank/DDBJ whole genome shotgun (WGS) entry which is preliminary data.</text>
</comment>
<dbReference type="Proteomes" id="UP000231879">
    <property type="component" value="Unassembled WGS sequence"/>
</dbReference>
<keyword evidence="2" id="KW-1185">Reference proteome</keyword>